<keyword evidence="2" id="KW-0946">Virion</keyword>
<dbReference type="GO" id="GO:0019058">
    <property type="term" value="P:viral life cycle"/>
    <property type="evidence" value="ECO:0007669"/>
    <property type="project" value="UniProtKB-ARBA"/>
</dbReference>
<dbReference type="SUPFAM" id="SSF51126">
    <property type="entry name" value="Pectin lyase-like"/>
    <property type="match status" value="1"/>
</dbReference>
<comment type="subcellular location">
    <subcellularLocation>
        <location evidence="1">Virion</location>
    </subcellularLocation>
</comment>
<proteinExistence type="predicted"/>
<reference evidence="4" key="1">
    <citation type="submission" date="2020-04" db="EMBL/GenBank/DDBJ databases">
        <authorList>
            <person name="Chiriac C."/>
            <person name="Salcher M."/>
            <person name="Ghai R."/>
            <person name="Kavagutti S V."/>
        </authorList>
    </citation>
    <scope>NUCLEOTIDE SEQUENCE</scope>
</reference>
<organism evidence="4">
    <name type="scientific">uncultured Caudovirales phage</name>
    <dbReference type="NCBI Taxonomy" id="2100421"/>
    <lineage>
        <taxon>Viruses</taxon>
        <taxon>Duplodnaviria</taxon>
        <taxon>Heunggongvirae</taxon>
        <taxon>Uroviricota</taxon>
        <taxon>Caudoviricetes</taxon>
        <taxon>Peduoviridae</taxon>
        <taxon>Maltschvirus</taxon>
        <taxon>Maltschvirus maltsch</taxon>
    </lineage>
</organism>
<dbReference type="Pfam" id="PF12708">
    <property type="entry name" value="Pect-lyase_RHGA_epim"/>
    <property type="match status" value="1"/>
</dbReference>
<dbReference type="GO" id="GO:0051701">
    <property type="term" value="P:biological process involved in interaction with host"/>
    <property type="evidence" value="ECO:0007669"/>
    <property type="project" value="UniProtKB-ARBA"/>
</dbReference>
<dbReference type="EMBL" id="LR796279">
    <property type="protein sequence ID" value="CAB4134417.1"/>
    <property type="molecule type" value="Genomic_DNA"/>
</dbReference>
<accession>A0A6J5LN13</accession>
<dbReference type="GO" id="GO:0016829">
    <property type="term" value="F:lyase activity"/>
    <property type="evidence" value="ECO:0007669"/>
    <property type="project" value="UniProtKB-KW"/>
</dbReference>
<protein>
    <submittedName>
        <fullName evidence="4">Pectate lyase superfamily protein</fullName>
    </submittedName>
</protein>
<dbReference type="InterPro" id="IPR024535">
    <property type="entry name" value="RHGA/B-epi-like_pectate_lyase"/>
</dbReference>
<feature type="domain" description="Rhamnogalacturonase A/B/Epimerase-like pectate lyase" evidence="3">
    <location>
        <begin position="15"/>
        <end position="213"/>
    </location>
</feature>
<sequence length="542" mass="58116">MTLTKVSYSMIKGQYVNALDYGADPTGATDSYDALKAAIDAAQGRVVYVPAGTYKVTNTLAYDASATFGFTSPGLKIVGDGMTKTFFDHQAANKPLFRLDSGTHGGTYTAAMGAVLSEFAITNTYATSGTVGIEVLNAYEVKMDHLYIKGMTSHGIELKNGAYADDGWNMVSIKQTWIDTCAGWGIKADGTAGRNEGSYTYLEQVFFQTCGTASASTPPPSGGMIWKGQILTMEQVAFANGNENVGLFIKGESGAGQTVDLRSTTFENCKKRGFYATGINVFKGRNLQFYNNDTYTATAQCEFIGDSYLINQIDIDGVTIRATSANNACTAFKLSGANVNFDTCRVRNVNWENFDFAGQVRFNGWQFDQVQNCGAIVVASSSEVYFKPSARNPFGKTVPLRLVGPQNQTGVGVASTTGEWIAHQITTSGLFLNITSVVANTRYYVYLYDNNGAAALAYSTTNWIVGDFGYAVKSDNQAWLYVGSFEAGATNGTAKTTAGGWLNPSLVPNTQVGAGRYMWFDSSNVLRSNASLPANDTDGAAV</sequence>
<evidence type="ECO:0000256" key="1">
    <source>
        <dbReference type="ARBA" id="ARBA00004328"/>
    </source>
</evidence>
<evidence type="ECO:0000259" key="3">
    <source>
        <dbReference type="Pfam" id="PF12708"/>
    </source>
</evidence>
<keyword evidence="4" id="KW-0456">Lyase</keyword>
<evidence type="ECO:0000256" key="2">
    <source>
        <dbReference type="ARBA" id="ARBA00022844"/>
    </source>
</evidence>
<dbReference type="GO" id="GO:0044423">
    <property type="term" value="C:virion component"/>
    <property type="evidence" value="ECO:0007669"/>
    <property type="project" value="UniProtKB-KW"/>
</dbReference>
<evidence type="ECO:0000313" key="4">
    <source>
        <dbReference type="EMBL" id="CAB4134417.1"/>
    </source>
</evidence>
<dbReference type="InterPro" id="IPR012334">
    <property type="entry name" value="Pectin_lyas_fold"/>
</dbReference>
<gene>
    <name evidence="4" type="ORF">UFOVP272_59</name>
</gene>
<name>A0A6J5LN13_9CAUD</name>
<dbReference type="InterPro" id="IPR011050">
    <property type="entry name" value="Pectin_lyase_fold/virulence"/>
</dbReference>
<dbReference type="Gene3D" id="2.160.20.10">
    <property type="entry name" value="Single-stranded right-handed beta-helix, Pectin lyase-like"/>
    <property type="match status" value="1"/>
</dbReference>